<comment type="caution">
    <text evidence="1">The sequence shown here is derived from an EMBL/GenBank/DDBJ whole genome shotgun (WGS) entry which is preliminary data.</text>
</comment>
<dbReference type="HOGENOM" id="CLU_186015_0_0_9"/>
<reference evidence="1 2" key="1">
    <citation type="submission" date="2009-01" db="EMBL/GenBank/DDBJ databases">
        <authorList>
            <person name="Qin X."/>
            <person name="Bachman B."/>
            <person name="Battles P."/>
            <person name="Bell A."/>
            <person name="Bess C."/>
            <person name="Bickham C."/>
            <person name="Chaboub L."/>
            <person name="Chen D."/>
            <person name="Coyle M."/>
            <person name="Deiros D.R."/>
            <person name="Dinh H."/>
            <person name="Forbes L."/>
            <person name="Fowler G."/>
            <person name="Francisco L."/>
            <person name="Fu Q."/>
            <person name="Gubbala S."/>
            <person name="Hale W."/>
            <person name="Han Y."/>
            <person name="Hemphill L."/>
            <person name="Highlander S.K."/>
            <person name="Hirani K."/>
            <person name="Hogues M."/>
            <person name="Jackson L."/>
            <person name="Jakkamsetti A."/>
            <person name="Javaid M."/>
            <person name="Jiang H."/>
            <person name="Korchina V."/>
            <person name="Kovar C."/>
            <person name="Lara F."/>
            <person name="Lee S."/>
            <person name="Mata R."/>
            <person name="Mathew T."/>
            <person name="Moen C."/>
            <person name="Morales K."/>
            <person name="Munidasa M."/>
            <person name="Nazareth L."/>
            <person name="Ngo R."/>
            <person name="Nguyen L."/>
            <person name="Okwuonu G."/>
            <person name="Ongeri F."/>
            <person name="Patil S."/>
            <person name="Petrosino J."/>
            <person name="Pham C."/>
            <person name="Pham P."/>
            <person name="Pu L.-L."/>
            <person name="Puazo M."/>
            <person name="Raj R."/>
            <person name="Reid J."/>
            <person name="Rouhana J."/>
            <person name="Saada N."/>
            <person name="Shang Y."/>
            <person name="Simmons D."/>
            <person name="Thornton R."/>
            <person name="Warren J."/>
            <person name="Weissenberger G."/>
            <person name="Zhang J."/>
            <person name="Zhang L."/>
            <person name="Zhou C."/>
            <person name="Zhu D."/>
            <person name="Muzny D."/>
            <person name="Worley K."/>
            <person name="Gibbs R."/>
        </authorList>
    </citation>
    <scope>NUCLEOTIDE SEQUENCE [LARGE SCALE GENOMIC DNA]</scope>
    <source>
        <strain evidence="1 2">DSM 16047</strain>
    </source>
</reference>
<evidence type="ECO:0000313" key="1">
    <source>
        <dbReference type="EMBL" id="EEJ71062.1"/>
    </source>
</evidence>
<keyword evidence="2" id="KW-1185">Reference proteome</keyword>
<sequence length="109" mass="12753">MDWRVLFCTKSGRKNLMRLIPIKQATTLLKRMCDDKSKYREIKLFTAKKDRSITVKNTGTELTLIEDGYLHFSKNYSLKEISTCRHAVQAAFKKEFPRSNRAYLTTVSK</sequence>
<dbReference type="EMBL" id="ACGU01000110">
    <property type="protein sequence ID" value="EEJ71062.1"/>
    <property type="molecule type" value="Genomic_DNA"/>
</dbReference>
<gene>
    <name evidence="1" type="ORF">HMPREF0548_2005</name>
</gene>
<evidence type="ECO:0000313" key="2">
    <source>
        <dbReference type="Proteomes" id="UP000005583"/>
    </source>
</evidence>
<accession>C2EQQ9</accession>
<protein>
    <submittedName>
        <fullName evidence="1">Uncharacterized protein</fullName>
    </submittedName>
</protein>
<proteinExistence type="predicted"/>
<dbReference type="STRING" id="525365.HMPREF0548_2005"/>
<dbReference type="Proteomes" id="UP000005583">
    <property type="component" value="Unassembled WGS sequence"/>
</dbReference>
<dbReference type="eggNOG" id="ENOG5033M2D">
    <property type="taxonomic scope" value="Bacteria"/>
</dbReference>
<organism evidence="1 2">
    <name type="scientific">Lactobacillus ultunensis DSM 16047</name>
    <dbReference type="NCBI Taxonomy" id="525365"/>
    <lineage>
        <taxon>Bacteria</taxon>
        <taxon>Bacillati</taxon>
        <taxon>Bacillota</taxon>
        <taxon>Bacilli</taxon>
        <taxon>Lactobacillales</taxon>
        <taxon>Lactobacillaceae</taxon>
        <taxon>Lactobacillus</taxon>
    </lineage>
</organism>
<name>C2EQQ9_9LACO</name>
<dbReference type="AlphaFoldDB" id="C2EQQ9"/>